<organism evidence="2 3">
    <name type="scientific">Marivirga lumbricoides</name>
    <dbReference type="NCBI Taxonomy" id="1046115"/>
    <lineage>
        <taxon>Bacteria</taxon>
        <taxon>Pseudomonadati</taxon>
        <taxon>Bacteroidota</taxon>
        <taxon>Cytophagia</taxon>
        <taxon>Cytophagales</taxon>
        <taxon>Marivirgaceae</taxon>
        <taxon>Marivirga</taxon>
    </lineage>
</organism>
<keyword evidence="1" id="KW-0732">Signal</keyword>
<evidence type="ECO:0000313" key="2">
    <source>
        <dbReference type="EMBL" id="GGC52386.1"/>
    </source>
</evidence>
<protein>
    <recommendedName>
        <fullName evidence="4">TraB/GumN family protein</fullName>
    </recommendedName>
</protein>
<comment type="caution">
    <text evidence="2">The sequence shown here is derived from an EMBL/GenBank/DDBJ whole genome shotgun (WGS) entry which is preliminary data.</text>
</comment>
<keyword evidence="3" id="KW-1185">Reference proteome</keyword>
<evidence type="ECO:0000256" key="1">
    <source>
        <dbReference type="SAM" id="SignalP"/>
    </source>
</evidence>
<gene>
    <name evidence="2" type="ORF">GCM10011506_42560</name>
</gene>
<name>A0ABQ1N316_9BACT</name>
<dbReference type="EMBL" id="BMEC01000017">
    <property type="protein sequence ID" value="GGC52386.1"/>
    <property type="molecule type" value="Genomic_DNA"/>
</dbReference>
<evidence type="ECO:0008006" key="4">
    <source>
        <dbReference type="Google" id="ProtNLM"/>
    </source>
</evidence>
<proteinExistence type="predicted"/>
<dbReference type="Proteomes" id="UP000636010">
    <property type="component" value="Unassembled WGS sequence"/>
</dbReference>
<dbReference type="RefSeq" id="WP_188467359.1">
    <property type="nucleotide sequence ID" value="NZ_BAABHU010000017.1"/>
</dbReference>
<accession>A0ABQ1N316</accession>
<dbReference type="SUPFAM" id="SSF159501">
    <property type="entry name" value="EreA/ChaN-like"/>
    <property type="match status" value="1"/>
</dbReference>
<evidence type="ECO:0000313" key="3">
    <source>
        <dbReference type="Proteomes" id="UP000636010"/>
    </source>
</evidence>
<reference evidence="3" key="1">
    <citation type="journal article" date="2019" name="Int. J. Syst. Evol. Microbiol.">
        <title>The Global Catalogue of Microorganisms (GCM) 10K type strain sequencing project: providing services to taxonomists for standard genome sequencing and annotation.</title>
        <authorList>
            <consortium name="The Broad Institute Genomics Platform"/>
            <consortium name="The Broad Institute Genome Sequencing Center for Infectious Disease"/>
            <person name="Wu L."/>
            <person name="Ma J."/>
        </authorList>
    </citation>
    <scope>NUCLEOTIDE SEQUENCE [LARGE SCALE GENOMIC DNA]</scope>
    <source>
        <strain evidence="3">CGMCC 1.10832</strain>
    </source>
</reference>
<feature type="signal peptide" evidence="1">
    <location>
        <begin position="1"/>
        <end position="18"/>
    </location>
</feature>
<feature type="chain" id="PRO_5047478230" description="TraB/GumN family protein" evidence="1">
    <location>
        <begin position="19"/>
        <end position="411"/>
    </location>
</feature>
<sequence>MHKLLILVLTLFSLQALGQSKTSYLKDNRFDLTSNEFKFPQEDFKIIGFGAYHGSAKTYEAEMKLIRTLKQQGIMEYYVPETNFSQAFFFQQYLETGDEALLKELVMGFQTIVSQEGTIETFEHWKKLRALNQKYASNPIKIIGFDVIAEFKFPIKHILYLSESIQNWEQRAALQAKLADKEANFSTRSEENQKLLKSFINDYEANKNLYISKIKDTVIFHHILKNIQYVLDRQKSREEIIFDNYMELKDRYQLSEKKQFFKYGFFHIEKDRERDYPSFFTRLIEHKVYDRNKVITVMGYLTKSEVLWEKVYDKQGNYKTYTIEKGYGIGDYWKEYFKGIKRLKKTQLSDLTLYRLNQENSPYNEGSDLLEVKLFLKRSNGKALKGKGTTDFIDYAVLISDSRPQIPLEEM</sequence>